<proteinExistence type="predicted"/>
<reference evidence="1 2" key="1">
    <citation type="submission" date="2014-06" db="EMBL/GenBank/DDBJ databases">
        <title>Saccharopolyspora rectivirgula DSM-43113 Genome sequencing.</title>
        <authorList>
            <person name="Barrera C."/>
            <person name="Millon L."/>
            <person name="Rognon B."/>
            <person name="Zaugg C."/>
            <person name="Monod M."/>
        </authorList>
    </citation>
    <scope>NUCLEOTIDE SEQUENCE [LARGE SCALE GENOMIC DNA]</scope>
    <source>
        <strain evidence="1 2">DSM 43113</strain>
    </source>
</reference>
<dbReference type="GO" id="GO:0020037">
    <property type="term" value="F:heme binding"/>
    <property type="evidence" value="ECO:0007669"/>
    <property type="project" value="InterPro"/>
</dbReference>
<protein>
    <recommendedName>
        <fullName evidence="3">Phosphodiesterase</fullName>
    </recommendedName>
</protein>
<evidence type="ECO:0000313" key="2">
    <source>
        <dbReference type="Proteomes" id="UP000031419"/>
    </source>
</evidence>
<dbReference type="EMBL" id="JNVU01000005">
    <property type="protein sequence ID" value="KEI45876.1"/>
    <property type="molecule type" value="Genomic_DNA"/>
</dbReference>
<dbReference type="eggNOG" id="COG3832">
    <property type="taxonomic scope" value="Bacteria"/>
</dbReference>
<name>A0A073B2T4_9PSEU</name>
<keyword evidence="2" id="KW-1185">Reference proteome</keyword>
<dbReference type="AlphaFoldDB" id="A0A073B2T4"/>
<sequence>MPDSSGVFPSVFRALAQLRNARVFHPHGLVLDGELTVLARGPLPWEAGTRNPVLARMSRGIGLPGDVPDVLGLSIRLLDAGGPSRHWDFALASCGWGPAQVIPFPARSWDRARYSTLAPYRLHKKLVWLSATIDELPGASLEAVERGLRTGPLRATLHWRGGVRGKWQPFAQLELHTQRQDEERLGYDPMLHRPQELQLYPQWLAKVRELAYVGSRVGRPHRQAEPL</sequence>
<dbReference type="Proteomes" id="UP000031419">
    <property type="component" value="Unassembled WGS sequence"/>
</dbReference>
<accession>A0A073B2T4</accession>
<evidence type="ECO:0000313" key="1">
    <source>
        <dbReference type="EMBL" id="KEI45876.1"/>
    </source>
</evidence>
<dbReference type="InterPro" id="IPR020835">
    <property type="entry name" value="Catalase_sf"/>
</dbReference>
<evidence type="ECO:0008006" key="3">
    <source>
        <dbReference type="Google" id="ProtNLM"/>
    </source>
</evidence>
<organism evidence="1 2">
    <name type="scientific">Saccharopolyspora rectivirgula</name>
    <dbReference type="NCBI Taxonomy" id="28042"/>
    <lineage>
        <taxon>Bacteria</taxon>
        <taxon>Bacillati</taxon>
        <taxon>Actinomycetota</taxon>
        <taxon>Actinomycetes</taxon>
        <taxon>Pseudonocardiales</taxon>
        <taxon>Pseudonocardiaceae</taxon>
        <taxon>Saccharopolyspora</taxon>
    </lineage>
</organism>
<dbReference type="STRING" id="28042.GU90_01355"/>
<gene>
    <name evidence="1" type="ORF">GU90_01355</name>
</gene>
<comment type="caution">
    <text evidence="1">The sequence shown here is derived from an EMBL/GenBank/DDBJ whole genome shotgun (WGS) entry which is preliminary data.</text>
</comment>
<dbReference type="SUPFAM" id="SSF56634">
    <property type="entry name" value="Heme-dependent catalase-like"/>
    <property type="match status" value="1"/>
</dbReference>